<dbReference type="InterPro" id="IPR002372">
    <property type="entry name" value="PQQ_rpt_dom"/>
</dbReference>
<dbReference type="InterPro" id="IPR011047">
    <property type="entry name" value="Quinoprotein_ADH-like_sf"/>
</dbReference>
<dbReference type="SUPFAM" id="SSF50998">
    <property type="entry name" value="Quinoprotein alcohol dehydrogenase-like"/>
    <property type="match status" value="1"/>
</dbReference>
<sequence length="455" mass="46102">MPPSASVSPLARLALAAVLAFGLAGCDTLSSLNPFNPKQTPLPGTRVDVFTSDDALASASQTRSSATISAAQSNAEWPNAGGPANNNPGNVAFSGSGGRAWSSTVMGGSVGTNWLAGGSIADRVSARPVIGGGQVFVYQPNGSVSALSLSGGGRSWQVSLKPEGEKSVALGGGVAYDQGKVFVATGYGALTALDASSGKTLWTKDLTTPARGAPTVSGGKVFVVSDQNVVFAVNEADGTEAWSYRGIPESGGLLAAANPAVSGNNLVVPYSSGEVMGFDIAKGEPLWSDAVTQATRTMALSSLSDVAASPVIADGMVYASGVSGRTIAVDLKSGERKWDQNVGSAHTPVVSGNALFLVDLDDRAAALDRLTGKPLWSTQLPVVSTKSKRSHWAGPVLAGGQLWFVSSVGEMVTVDPQSGQVATPRKIGDPAFMSPVVASGTMVVVSGIGTLSGYR</sequence>
<evidence type="ECO:0000313" key="3">
    <source>
        <dbReference type="Proteomes" id="UP000186406"/>
    </source>
</evidence>
<gene>
    <name evidence="2" type="ORF">SAMN02745172_02534</name>
</gene>
<dbReference type="InterPro" id="IPR015943">
    <property type="entry name" value="WD40/YVTN_repeat-like_dom_sf"/>
</dbReference>
<dbReference type="PANTHER" id="PTHR34512">
    <property type="entry name" value="CELL SURFACE PROTEIN"/>
    <property type="match status" value="1"/>
</dbReference>
<dbReference type="Pfam" id="PF13360">
    <property type="entry name" value="PQQ_2"/>
    <property type="match status" value="1"/>
</dbReference>
<name>A0A1M7ZLW1_9HYPH</name>
<dbReference type="RefSeq" id="WP_073629122.1">
    <property type="nucleotide sequence ID" value="NZ_FRXO01000004.1"/>
</dbReference>
<evidence type="ECO:0000259" key="1">
    <source>
        <dbReference type="Pfam" id="PF13360"/>
    </source>
</evidence>
<dbReference type="AlphaFoldDB" id="A0A1M7ZLW1"/>
<dbReference type="PANTHER" id="PTHR34512:SF30">
    <property type="entry name" value="OUTER MEMBRANE PROTEIN ASSEMBLY FACTOR BAMB"/>
    <property type="match status" value="1"/>
</dbReference>
<evidence type="ECO:0000313" key="2">
    <source>
        <dbReference type="EMBL" id="SHO65885.1"/>
    </source>
</evidence>
<dbReference type="SMART" id="SM00564">
    <property type="entry name" value="PQQ"/>
    <property type="match status" value="6"/>
</dbReference>
<reference evidence="2 3" key="1">
    <citation type="submission" date="2016-12" db="EMBL/GenBank/DDBJ databases">
        <authorList>
            <person name="Song W.-J."/>
            <person name="Kurnit D.M."/>
        </authorList>
    </citation>
    <scope>NUCLEOTIDE SEQUENCE [LARGE SCALE GENOMIC DNA]</scope>
    <source>
        <strain evidence="2 3">DSM 19599</strain>
    </source>
</reference>
<dbReference type="EMBL" id="FRXO01000004">
    <property type="protein sequence ID" value="SHO65885.1"/>
    <property type="molecule type" value="Genomic_DNA"/>
</dbReference>
<dbReference type="Gene3D" id="2.130.10.10">
    <property type="entry name" value="YVTN repeat-like/Quinoprotein amine dehydrogenase"/>
    <property type="match status" value="1"/>
</dbReference>
<feature type="domain" description="Pyrrolo-quinoline quinone repeat" evidence="1">
    <location>
        <begin position="141"/>
        <end position="378"/>
    </location>
</feature>
<proteinExistence type="predicted"/>
<dbReference type="OrthoDB" id="5290752at2"/>
<protein>
    <submittedName>
        <fullName evidence="2">Outer membrane protein assembly factor BamB, contains PQQ-like beta-propeller repeat</fullName>
    </submittedName>
</protein>
<dbReference type="InterPro" id="IPR018391">
    <property type="entry name" value="PQQ_b-propeller_rpt"/>
</dbReference>
<keyword evidence="3" id="KW-1185">Reference proteome</keyword>
<organism evidence="2 3">
    <name type="scientific">Pseudoxanthobacter soli DSM 19599</name>
    <dbReference type="NCBI Taxonomy" id="1123029"/>
    <lineage>
        <taxon>Bacteria</taxon>
        <taxon>Pseudomonadati</taxon>
        <taxon>Pseudomonadota</taxon>
        <taxon>Alphaproteobacteria</taxon>
        <taxon>Hyphomicrobiales</taxon>
        <taxon>Segnochrobactraceae</taxon>
        <taxon>Pseudoxanthobacter</taxon>
    </lineage>
</organism>
<accession>A0A1M7ZLW1</accession>
<dbReference type="STRING" id="1123029.SAMN02745172_02534"/>
<dbReference type="Proteomes" id="UP000186406">
    <property type="component" value="Unassembled WGS sequence"/>
</dbReference>